<accession>A0ABY6BKP7</accession>
<evidence type="ECO:0000313" key="5">
    <source>
        <dbReference type="EMBL" id="UXI70440.1"/>
    </source>
</evidence>
<evidence type="ECO:0000256" key="3">
    <source>
        <dbReference type="SAM" id="SignalP"/>
    </source>
</evidence>
<gene>
    <name evidence="5" type="ORF">N4264_12630</name>
</gene>
<dbReference type="Pfam" id="PF25023">
    <property type="entry name" value="TEN_YD-shell"/>
    <property type="match status" value="1"/>
</dbReference>
<sequence length="2589" mass="279629">MISKRILLSAILALCVGWPGAYSQSARDTELARLNTERARQAALADRDVAAGRAVLAAMGSHAAALDDRQTQAEFALRSARERAERLAAAAAGSGSAADAALRDLAALLTPVSRTESTAAPSAVSTQVPQTVRATSAPRPDPSPADLAATLDAPITPAIQALADDLHKQPVAVFEWVRKHIAYVPSAGSLQGAQGTLDARRGNATDTASLLVALLRASGVPARYVVGTVDVDRERLLRWLGVDRIEAVTELFSEGGVPFQTVVVGGQVASVRFTHIWVEAWIDFVPSRGARHVEGDTWLALDPSFKELTYSPGLDLGVLMALDVTGTSTAISNAATVHRNERYLSALGADVLAAQLDSATQRLHAALAARGLANAPLSELLPRTSDATPAYPFFPGNLAYTVVSADPAISVLPDAQRHRLEWQVAQRDETPVLALQQPTVALAGKRVDLRFVPATDLDRSAIEALVPAAPGSFTDLPERVPAYLIRVRAELWLDEVRLAQSDDLPLGAALSGELRLAGPTGTPLHTTQTLFAGEPRSLALDAHGGIAADLSRSVEALRSAQQALVAGQPITLPLVDHVLRVGGSGHQAASGAYQSWLSGLNKTRYYRAPSATTAYAALAVTAPFGIVSSVQPAGLGLSDVSPRHLGAPLAGGNETRFVRQSLAAQSGFGHLLLEQLYGGTGHSAVRVFATALAAQQNVYTFAPADTAQLAALNLPAPIKAIAQAALAAGDTATLTGTAQDLSGWTGHALQIDYPAARGGVSLVYGTAADATPEQTGANVTTPLARGAVFTGWLAPDVPPRLQTLWQGELDPVIAGGVGLVTIAQNPLGIGTSTPIEQVLAGSVIDGSVRVDPLVSQHLWSLLVGPVLSVGPLLDPLAPVVALAVEPLSLELGQSAVIRASATDNRAVTSLLVTAAGDAVTLTNGSTTYTPTRAGVIPVIARARDAAGNLDEKREELLVRAPGDTSAPVVLITSPADDAEITQPVEVTGKVVDDSLRSWSLAVRPGNSPGIPPVVIASGTQAVDGVLGTLDPTLMLNGAYVLILRAEDVNGGSAEYSVPVRLAGDMKIGHFQISFEEVEVPLYGIPIRITRTYDTRQSKEALDFGYGWSVDYQNIRLRESRKLGYSWRLAQDGGGFAPFCVKPNGAPAVTVTLPDGKVEQFRARWSPECQQFQPPVYGTLVFEPVDTRTTSRLEQLDYGQMRLANVAGGASDIIDMDSIQPIDPTRYRLTTAEGMVYTLNQQLGIETIADPLGNKITYSRDGVTHSSGTRIDFVRDDKNRITDIVLPDARRLKYRYSAAGDLAEVKDQAGLATTFTYLPSQRWPHYLQDIIDARNIRAVRQEYNDEGRLIASVDAENHRIEYTHDIAGHTEIIKNRRGYATTFVYDDNGWVLSETNALDEQTAHTYDTNGNELTTTDPLQRTTTRTFDARGNVLTETNHLQQTTTRTWTYFNELETETDALDRLVVSNDFYRHPQTGEPTQYLRSTTNGANEKTFFVLDLGSASGNTGNLKSMTDASGATNAFEYDGRGSVIETRDAHGWKTTIVPDALGRTTKEIRRRTVNGAIQELVTEHVLDEKGQVKESRHPDGSTTKATYNAIGKIATSTDALGRVTHYTYTDRGEEERVTFPDATYTEKTYDEEGNVLTERDRDGRVTTMKYDAANRLKETIYPDDTPATLDDNPRTVNHYDKAGQLVGVTDARNQTTTYKYDDAGRQTHVINALQQTTETIYDKAGRREAVIDSLGRTTRFIYDAANRLTETIHPDLTPATDADNPRTFAAYDAAGRKVKETDEMGRVTRFAYDALGRLTQVILPNPANGANPDLVNGESPAGSGTLVTRYGYDELGNKLTQKDAEGRTTSWTFDKAQRPLTRTLPLGQTERFHYDALGRKDSHTDFRGRTTAFRYKPQTDYLETIDYPTDPDVTLTYTAGGELHTVQDANGTTVYANDVRGRLERVTWPVRPGEAIAPFVEYQYDANGNRTKLTTPNQVIDYQFDALNRLDKVLKGSEVIADYGYDGVGNRDHLVYANGTRTDYAYNLRNRLTGITHKAGASLLLGVVYTVDASGLRTAIDETGAIRRHVDYRYDKVKRLENETAVAQLASGAVTRSTTWTYGKTGNRLTQSKSVQAGATSGFANTVYGYDANDRLDTETVTKSGTLPGVIAGVTRYTYDEAGNTIKKVAPDETVEYAYDDANRMSELKTLAGEVTRYAYNHAGIRLSQTSKAGTANAKTSHYLIDPNQAYAQVIEESTAQGTNAPTVSALFVVGDDRISQFRPAVVGGGSSPGVTASLRYYHADGLGSTRLLTGEAGSQTDVYGYEAFGELDQAITQQASSNDFLYTGEQMDPNSGFYYLRARYMVPSMGRFVALDAYLGDSAGPASLHKYMYGNADPVNGRDPSGYTTIGEVGQALQTAGNLATSALRVANTIHRVETTVNMVYSAIEIAQLFYSGQVDKSMREALRDSTAAYGKVNIDDAVESLLRNAQPISTWSLASWVKYLTPRVNNIEGFVIYLPQSPISVTVPFAKAGKYKVSLHTDSKGRGRLTGVGIKFRGIKAPQQVWRMDVHAIHADRDDANDAKFIQDRQFHYHVRKPPA</sequence>
<evidence type="ECO:0000259" key="4">
    <source>
        <dbReference type="SMART" id="SM00460"/>
    </source>
</evidence>
<dbReference type="RefSeq" id="WP_261697390.1">
    <property type="nucleotide sequence ID" value="NZ_CP104694.1"/>
</dbReference>
<dbReference type="NCBIfam" id="TIGR01643">
    <property type="entry name" value="YD_repeat_2x"/>
    <property type="match status" value="6"/>
</dbReference>
<dbReference type="SMART" id="SM00460">
    <property type="entry name" value="TGc"/>
    <property type="match status" value="1"/>
</dbReference>
<feature type="region of interest" description="Disordered" evidence="2">
    <location>
        <begin position="116"/>
        <end position="142"/>
    </location>
</feature>
<dbReference type="Gene3D" id="3.10.620.30">
    <property type="match status" value="1"/>
</dbReference>
<feature type="compositionally biased region" description="Polar residues" evidence="2">
    <location>
        <begin position="116"/>
        <end position="134"/>
    </location>
</feature>
<feature type="signal peptide" evidence="3">
    <location>
        <begin position="1"/>
        <end position="23"/>
    </location>
</feature>
<dbReference type="Pfam" id="PF01841">
    <property type="entry name" value="Transglut_core"/>
    <property type="match status" value="1"/>
</dbReference>
<keyword evidence="1" id="KW-0677">Repeat</keyword>
<organism evidence="5 6">
    <name type="scientific">Tahibacter amnicola</name>
    <dbReference type="NCBI Taxonomy" id="2976241"/>
    <lineage>
        <taxon>Bacteria</taxon>
        <taxon>Pseudomonadati</taxon>
        <taxon>Pseudomonadota</taxon>
        <taxon>Gammaproteobacteria</taxon>
        <taxon>Lysobacterales</taxon>
        <taxon>Rhodanobacteraceae</taxon>
        <taxon>Tahibacter</taxon>
    </lineage>
</organism>
<dbReference type="NCBIfam" id="TIGR03696">
    <property type="entry name" value="Rhs_assc_core"/>
    <property type="match status" value="1"/>
</dbReference>
<proteinExistence type="predicted"/>
<dbReference type="Gene3D" id="2.180.10.10">
    <property type="entry name" value="RHS repeat-associated core"/>
    <property type="match status" value="5"/>
</dbReference>
<name>A0ABY6BKP7_9GAMM</name>
<dbReference type="InterPro" id="IPR038765">
    <property type="entry name" value="Papain-like_cys_pep_sf"/>
</dbReference>
<dbReference type="Proteomes" id="UP001064632">
    <property type="component" value="Chromosome"/>
</dbReference>
<dbReference type="EMBL" id="CP104694">
    <property type="protein sequence ID" value="UXI70440.1"/>
    <property type="molecule type" value="Genomic_DNA"/>
</dbReference>
<reference evidence="5" key="1">
    <citation type="submission" date="2022-09" db="EMBL/GenBank/DDBJ databases">
        <title>Tahibacter sp. nov., isolated from a fresh water.</title>
        <authorList>
            <person name="Baek J.H."/>
            <person name="Lee J.K."/>
            <person name="Kim J.M."/>
            <person name="Jeon C.O."/>
        </authorList>
    </citation>
    <scope>NUCLEOTIDE SEQUENCE</scope>
    <source>
        <strain evidence="5">W38</strain>
    </source>
</reference>
<dbReference type="SUPFAM" id="SSF54001">
    <property type="entry name" value="Cysteine proteinases"/>
    <property type="match status" value="1"/>
</dbReference>
<dbReference type="InterPro" id="IPR022385">
    <property type="entry name" value="Rhs_assc_core"/>
</dbReference>
<evidence type="ECO:0000313" key="6">
    <source>
        <dbReference type="Proteomes" id="UP001064632"/>
    </source>
</evidence>
<evidence type="ECO:0000256" key="2">
    <source>
        <dbReference type="SAM" id="MobiDB-lite"/>
    </source>
</evidence>
<dbReference type="PANTHER" id="PTHR32305">
    <property type="match status" value="1"/>
</dbReference>
<dbReference type="InterPro" id="IPR006530">
    <property type="entry name" value="YD"/>
</dbReference>
<dbReference type="Pfam" id="PF05593">
    <property type="entry name" value="RHS_repeat"/>
    <property type="match status" value="5"/>
</dbReference>
<feature type="domain" description="Transglutaminase-like" evidence="4">
    <location>
        <begin position="196"/>
        <end position="246"/>
    </location>
</feature>
<dbReference type="InterPro" id="IPR056823">
    <property type="entry name" value="TEN-like_YD-shell"/>
</dbReference>
<dbReference type="PANTHER" id="PTHR32305:SF15">
    <property type="entry name" value="PROTEIN RHSA-RELATED"/>
    <property type="match status" value="1"/>
</dbReference>
<keyword evidence="6" id="KW-1185">Reference proteome</keyword>
<feature type="chain" id="PRO_5046250631" description="Transglutaminase-like domain-containing protein" evidence="3">
    <location>
        <begin position="24"/>
        <end position="2589"/>
    </location>
</feature>
<keyword evidence="3" id="KW-0732">Signal</keyword>
<dbReference type="InterPro" id="IPR031325">
    <property type="entry name" value="RHS_repeat"/>
</dbReference>
<dbReference type="InterPro" id="IPR050708">
    <property type="entry name" value="T6SS_VgrG/RHS"/>
</dbReference>
<dbReference type="InterPro" id="IPR002931">
    <property type="entry name" value="Transglutaminase-like"/>
</dbReference>
<protein>
    <recommendedName>
        <fullName evidence="4">Transglutaminase-like domain-containing protein</fullName>
    </recommendedName>
</protein>
<evidence type="ECO:0000256" key="1">
    <source>
        <dbReference type="ARBA" id="ARBA00022737"/>
    </source>
</evidence>